<accession>A0A336LLB8</accession>
<name>A0A336LLB8_CULSO</name>
<dbReference type="VEuPathDB" id="VectorBase:CSON013675"/>
<reference evidence="1" key="1">
    <citation type="submission" date="2018-07" db="EMBL/GenBank/DDBJ databases">
        <authorList>
            <person name="Quirk P.G."/>
            <person name="Krulwich T.A."/>
        </authorList>
    </citation>
    <scope>NUCLEOTIDE SEQUENCE</scope>
</reference>
<sequence>MYSWYRDSVGQYSSPLTASIKTEAGFNDCMLALDYATQSKLHLPISIYFNHFLSGYDKSLVF</sequence>
<dbReference type="OMA" id="QICAPMA"/>
<gene>
    <name evidence="1" type="primary">CSON013675</name>
</gene>
<dbReference type="AlphaFoldDB" id="A0A336LLB8"/>
<dbReference type="EMBL" id="UFQT01000006">
    <property type="protein sequence ID" value="SSX17433.1"/>
    <property type="molecule type" value="Genomic_DNA"/>
</dbReference>
<evidence type="ECO:0000313" key="1">
    <source>
        <dbReference type="EMBL" id="SSX17433.1"/>
    </source>
</evidence>
<protein>
    <submittedName>
        <fullName evidence="1">CSON013675 protein</fullName>
    </submittedName>
</protein>
<proteinExistence type="predicted"/>
<organism evidence="1">
    <name type="scientific">Culicoides sonorensis</name>
    <name type="common">Biting midge</name>
    <dbReference type="NCBI Taxonomy" id="179676"/>
    <lineage>
        <taxon>Eukaryota</taxon>
        <taxon>Metazoa</taxon>
        <taxon>Ecdysozoa</taxon>
        <taxon>Arthropoda</taxon>
        <taxon>Hexapoda</taxon>
        <taxon>Insecta</taxon>
        <taxon>Pterygota</taxon>
        <taxon>Neoptera</taxon>
        <taxon>Endopterygota</taxon>
        <taxon>Diptera</taxon>
        <taxon>Nematocera</taxon>
        <taxon>Chironomoidea</taxon>
        <taxon>Ceratopogonidae</taxon>
        <taxon>Ceratopogoninae</taxon>
        <taxon>Culicoides</taxon>
        <taxon>Monoculicoides</taxon>
    </lineage>
</organism>